<dbReference type="AlphaFoldDB" id="A0A173WMD9"/>
<feature type="domain" description="Carbohydrate kinase FGGY N-terminal" evidence="7">
    <location>
        <begin position="68"/>
        <end position="244"/>
    </location>
</feature>
<dbReference type="PANTHER" id="PTHR43095:SF5">
    <property type="entry name" value="XYLULOSE KINASE"/>
    <property type="match status" value="1"/>
</dbReference>
<dbReference type="Pfam" id="PF00370">
    <property type="entry name" value="FGGY_N"/>
    <property type="match status" value="1"/>
</dbReference>
<gene>
    <name evidence="9" type="primary">fucK_1</name>
    <name evidence="9" type="ORF">ERS852407_00074</name>
</gene>
<dbReference type="EMBL" id="CYZE01000001">
    <property type="protein sequence ID" value="CUN40240.1"/>
    <property type="molecule type" value="Genomic_DNA"/>
</dbReference>
<dbReference type="CDD" id="cd07771">
    <property type="entry name" value="ASKHA_NBD_FGGY_RhaB-like"/>
    <property type="match status" value="1"/>
</dbReference>
<keyword evidence="6" id="KW-0684">Rhamnose metabolism</keyword>
<reference evidence="9 10" key="1">
    <citation type="submission" date="2015-09" db="EMBL/GenBank/DDBJ databases">
        <authorList>
            <consortium name="Pathogen Informatics"/>
        </authorList>
    </citation>
    <scope>NUCLEOTIDE SEQUENCE [LARGE SCALE GENOMIC DNA]</scope>
    <source>
        <strain evidence="9 10">2789STDY5608850</strain>
    </source>
</reference>
<dbReference type="Pfam" id="PF02782">
    <property type="entry name" value="FGGY_C"/>
    <property type="match status" value="1"/>
</dbReference>
<dbReference type="GO" id="GO:0008993">
    <property type="term" value="F:rhamnulokinase activity"/>
    <property type="evidence" value="ECO:0007669"/>
    <property type="project" value="UniProtKB-EC"/>
</dbReference>
<dbReference type="Gene3D" id="3.30.420.40">
    <property type="match status" value="2"/>
</dbReference>
<evidence type="ECO:0000256" key="3">
    <source>
        <dbReference type="ARBA" id="ARBA00022741"/>
    </source>
</evidence>
<name>A0A173WMD9_9FIRM</name>
<sequence length="488" mass="54222">MSEKQVLAVDYGASGGRVMLGGFDGASFTISELHRFPNDPVKLGDTMYWDVLRLYFEMKQGIVKSKAYGAISGIGVDTWGVDFGLLDREGRLLDNPVHYRDGRTAGMMEKTLKMVGRDPLYELTGNQLMEINTLFQLMAVKERRPELLERADALLLMPDLFQYFLSGAKISEKSIASTTQMMDMRQGEWAFGLLETLGLQTGMMRDILPGAARTGSLRPEIQKELGVPAMEVIAVAGHDTQSAMAAIPAREEDFLFISCGTWGLFGTELPEPVISEMSKKFNITNEAGLDGKYAFLKNIIGLWLIQESRRQWIREGKEYGFGELETKAACTEPLKSLINPDAPEFVPSGDIPERIRQFCRKTRQPVPQNEGEIVCCIDQSLALAYRKAMDEIRACTGKQYPVIHLIGGGAQSGLLCQMTANACGLPVVAGPVEATVYGNTMAQFMALGELNGLAQARRALADTLHTVVYEPRDREIWEEAYERYREIL</sequence>
<evidence type="ECO:0000256" key="5">
    <source>
        <dbReference type="ARBA" id="ARBA00022840"/>
    </source>
</evidence>
<dbReference type="InterPro" id="IPR018485">
    <property type="entry name" value="FGGY_C"/>
</dbReference>
<evidence type="ECO:0000259" key="8">
    <source>
        <dbReference type="Pfam" id="PF02782"/>
    </source>
</evidence>
<dbReference type="PIRSF" id="PIRSF000538">
    <property type="entry name" value="GlpK"/>
    <property type="match status" value="1"/>
</dbReference>
<dbReference type="RefSeq" id="WP_055652557.1">
    <property type="nucleotide sequence ID" value="NZ_CABIXC010000001.1"/>
</dbReference>
<keyword evidence="4 9" id="KW-0418">Kinase</keyword>
<dbReference type="InterPro" id="IPR050406">
    <property type="entry name" value="FGGY_Carb_Kinase"/>
</dbReference>
<dbReference type="GO" id="GO:0008737">
    <property type="term" value="F:L-fuculokinase activity"/>
    <property type="evidence" value="ECO:0007669"/>
    <property type="project" value="UniProtKB-EC"/>
</dbReference>
<dbReference type="GO" id="GO:0019301">
    <property type="term" value="P:rhamnose catabolic process"/>
    <property type="evidence" value="ECO:0007669"/>
    <property type="project" value="InterPro"/>
</dbReference>
<keyword evidence="3" id="KW-0547">Nucleotide-binding</keyword>
<dbReference type="PANTHER" id="PTHR43095">
    <property type="entry name" value="SUGAR KINASE"/>
    <property type="match status" value="1"/>
</dbReference>
<dbReference type="EC" id="2.7.1.5" evidence="9"/>
<evidence type="ECO:0000259" key="7">
    <source>
        <dbReference type="Pfam" id="PF00370"/>
    </source>
</evidence>
<organism evidence="9 10">
    <name type="scientific">Hungatella hathewayi</name>
    <dbReference type="NCBI Taxonomy" id="154046"/>
    <lineage>
        <taxon>Bacteria</taxon>
        <taxon>Bacillati</taxon>
        <taxon>Bacillota</taxon>
        <taxon>Clostridia</taxon>
        <taxon>Lachnospirales</taxon>
        <taxon>Lachnospiraceae</taxon>
        <taxon>Hungatella</taxon>
    </lineage>
</organism>
<dbReference type="InterPro" id="IPR013449">
    <property type="entry name" value="Rhamnulokinase"/>
</dbReference>
<evidence type="ECO:0000256" key="4">
    <source>
        <dbReference type="ARBA" id="ARBA00022777"/>
    </source>
</evidence>
<proteinExistence type="inferred from homology"/>
<dbReference type="SUPFAM" id="SSF53067">
    <property type="entry name" value="Actin-like ATPase domain"/>
    <property type="match status" value="2"/>
</dbReference>
<dbReference type="EC" id="2.7.1.51" evidence="9"/>
<evidence type="ECO:0000256" key="2">
    <source>
        <dbReference type="ARBA" id="ARBA00022679"/>
    </source>
</evidence>
<evidence type="ECO:0000256" key="6">
    <source>
        <dbReference type="ARBA" id="ARBA00023308"/>
    </source>
</evidence>
<keyword evidence="5" id="KW-0067">ATP-binding</keyword>
<dbReference type="GO" id="GO:0005524">
    <property type="term" value="F:ATP binding"/>
    <property type="evidence" value="ECO:0007669"/>
    <property type="project" value="UniProtKB-KW"/>
</dbReference>
<comment type="similarity">
    <text evidence="1">Belongs to the FGGY kinase family.</text>
</comment>
<dbReference type="InterPro" id="IPR043129">
    <property type="entry name" value="ATPase_NBD"/>
</dbReference>
<evidence type="ECO:0000313" key="10">
    <source>
        <dbReference type="Proteomes" id="UP000095651"/>
    </source>
</evidence>
<evidence type="ECO:0000313" key="9">
    <source>
        <dbReference type="EMBL" id="CUN40240.1"/>
    </source>
</evidence>
<accession>A0A173WMD9</accession>
<dbReference type="Proteomes" id="UP000095651">
    <property type="component" value="Unassembled WGS sequence"/>
</dbReference>
<protein>
    <submittedName>
        <fullName evidence="9">L-fuculokinase</fullName>
        <ecNumber evidence="9">2.7.1.5</ecNumber>
        <ecNumber evidence="9">2.7.1.51</ecNumber>
    </submittedName>
</protein>
<keyword evidence="2 9" id="KW-0808">Transferase</keyword>
<feature type="domain" description="Carbohydrate kinase FGGY C-terminal" evidence="8">
    <location>
        <begin position="256"/>
        <end position="447"/>
    </location>
</feature>
<dbReference type="InterPro" id="IPR018484">
    <property type="entry name" value="FGGY_N"/>
</dbReference>
<dbReference type="InterPro" id="IPR000577">
    <property type="entry name" value="Carb_kinase_FGGY"/>
</dbReference>
<evidence type="ECO:0000256" key="1">
    <source>
        <dbReference type="ARBA" id="ARBA00009156"/>
    </source>
</evidence>